<name>A0AAN6LVN9_9PLEO</name>
<reference evidence="2 3" key="1">
    <citation type="submission" date="2021-02" db="EMBL/GenBank/DDBJ databases">
        <title>Genome assembly of Pseudopithomyces chartarum.</title>
        <authorList>
            <person name="Jauregui R."/>
            <person name="Singh J."/>
            <person name="Voisey C."/>
        </authorList>
    </citation>
    <scope>NUCLEOTIDE SEQUENCE [LARGE SCALE GENOMIC DNA]</scope>
    <source>
        <strain evidence="2 3">AGR01</strain>
    </source>
</reference>
<evidence type="ECO:0000313" key="2">
    <source>
        <dbReference type="EMBL" id="KAK3203595.1"/>
    </source>
</evidence>
<dbReference type="Proteomes" id="UP001280581">
    <property type="component" value="Unassembled WGS sequence"/>
</dbReference>
<feature type="signal peptide" evidence="1">
    <location>
        <begin position="1"/>
        <end position="17"/>
    </location>
</feature>
<proteinExistence type="predicted"/>
<dbReference type="AlphaFoldDB" id="A0AAN6LVN9"/>
<evidence type="ECO:0000256" key="1">
    <source>
        <dbReference type="SAM" id="SignalP"/>
    </source>
</evidence>
<protein>
    <submittedName>
        <fullName evidence="2">Uncharacterized protein</fullName>
    </submittedName>
</protein>
<feature type="chain" id="PRO_5043039796" evidence="1">
    <location>
        <begin position="18"/>
        <end position="209"/>
    </location>
</feature>
<comment type="caution">
    <text evidence="2">The sequence shown here is derived from an EMBL/GenBank/DDBJ whole genome shotgun (WGS) entry which is preliminary data.</text>
</comment>
<keyword evidence="3" id="KW-1185">Reference proteome</keyword>
<gene>
    <name evidence="2" type="ORF">GRF29_106g77685</name>
</gene>
<accession>A0AAN6LVN9</accession>
<sequence length="209" mass="21864">MVYSQLIALAALPGALAAPRPQIAPIASQPFYCPILDKSEETNGQPWQIGRSVDGGESVGVETSHSVGITWEKGGELGIGGGDLVTLAAGASFSVAEQVTDATAESGDKLCPEGPWHCSAVFYPWGVKMSGHFHKLSPTESCDTAALGAWTHDVEEGTPWEAWAPKKDAAGNGFGTLEICTCENMEHWADDGHPALLCPEGCAKGADNK</sequence>
<keyword evidence="1" id="KW-0732">Signal</keyword>
<evidence type="ECO:0000313" key="3">
    <source>
        <dbReference type="Proteomes" id="UP001280581"/>
    </source>
</evidence>
<dbReference type="EMBL" id="WVTA01000010">
    <property type="protein sequence ID" value="KAK3203595.1"/>
    <property type="molecule type" value="Genomic_DNA"/>
</dbReference>
<organism evidence="2 3">
    <name type="scientific">Pseudopithomyces chartarum</name>
    <dbReference type="NCBI Taxonomy" id="1892770"/>
    <lineage>
        <taxon>Eukaryota</taxon>
        <taxon>Fungi</taxon>
        <taxon>Dikarya</taxon>
        <taxon>Ascomycota</taxon>
        <taxon>Pezizomycotina</taxon>
        <taxon>Dothideomycetes</taxon>
        <taxon>Pleosporomycetidae</taxon>
        <taxon>Pleosporales</taxon>
        <taxon>Massarineae</taxon>
        <taxon>Didymosphaeriaceae</taxon>
        <taxon>Pseudopithomyces</taxon>
    </lineage>
</organism>